<evidence type="ECO:0008006" key="15">
    <source>
        <dbReference type="Google" id="ProtNLM"/>
    </source>
</evidence>
<organism evidence="13 14">
    <name type="scientific">Nocardioides endophyticus</name>
    <dbReference type="NCBI Taxonomy" id="1353775"/>
    <lineage>
        <taxon>Bacteria</taxon>
        <taxon>Bacillati</taxon>
        <taxon>Actinomycetota</taxon>
        <taxon>Actinomycetes</taxon>
        <taxon>Propionibacteriales</taxon>
        <taxon>Nocardioidaceae</taxon>
        <taxon>Nocardioides</taxon>
    </lineage>
</organism>
<evidence type="ECO:0000313" key="13">
    <source>
        <dbReference type="EMBL" id="GAA4750859.1"/>
    </source>
</evidence>
<feature type="signal peptide" evidence="9">
    <location>
        <begin position="1"/>
        <end position="30"/>
    </location>
</feature>
<feature type="compositionally biased region" description="Basic residues" evidence="8">
    <location>
        <begin position="919"/>
        <end position="929"/>
    </location>
</feature>
<evidence type="ECO:0000259" key="12">
    <source>
        <dbReference type="Pfam" id="PF07504"/>
    </source>
</evidence>
<dbReference type="CDD" id="cd09597">
    <property type="entry name" value="M4_TLP"/>
    <property type="match status" value="1"/>
</dbReference>
<evidence type="ECO:0000256" key="7">
    <source>
        <dbReference type="ARBA" id="ARBA00023049"/>
    </source>
</evidence>
<dbReference type="PANTHER" id="PTHR33794">
    <property type="entry name" value="BACILLOLYSIN"/>
    <property type="match status" value="1"/>
</dbReference>
<evidence type="ECO:0000259" key="10">
    <source>
        <dbReference type="Pfam" id="PF01447"/>
    </source>
</evidence>
<feature type="chain" id="PRO_5045038903" description="M4 family peptidase" evidence="9">
    <location>
        <begin position="31"/>
        <end position="929"/>
    </location>
</feature>
<dbReference type="InterPro" id="IPR027268">
    <property type="entry name" value="Peptidase_M4/M1_CTD_sf"/>
</dbReference>
<keyword evidence="6" id="KW-0862">Zinc</keyword>
<feature type="compositionally biased region" description="Polar residues" evidence="8">
    <location>
        <begin position="901"/>
        <end position="915"/>
    </location>
</feature>
<dbReference type="Pfam" id="PF01447">
    <property type="entry name" value="Peptidase_M4"/>
    <property type="match status" value="1"/>
</dbReference>
<feature type="domain" description="FTP" evidence="12">
    <location>
        <begin position="105"/>
        <end position="148"/>
    </location>
</feature>
<dbReference type="Pfam" id="PF07504">
    <property type="entry name" value="FTP"/>
    <property type="match status" value="1"/>
</dbReference>
<dbReference type="InterPro" id="IPR013856">
    <property type="entry name" value="Peptidase_M4_domain"/>
</dbReference>
<protein>
    <recommendedName>
        <fullName evidence="15">M4 family peptidase</fullName>
    </recommendedName>
</protein>
<keyword evidence="7" id="KW-0482">Metalloprotease</keyword>
<feature type="domain" description="Peptidase M4 C-terminal" evidence="11">
    <location>
        <begin position="369"/>
        <end position="520"/>
    </location>
</feature>
<keyword evidence="14" id="KW-1185">Reference proteome</keyword>
<name>A0ABP8ZB33_9ACTN</name>
<dbReference type="Pfam" id="PF02868">
    <property type="entry name" value="Peptidase_M4_C"/>
    <property type="match status" value="1"/>
</dbReference>
<dbReference type="InterPro" id="IPR023612">
    <property type="entry name" value="Peptidase_M4"/>
</dbReference>
<evidence type="ECO:0000256" key="9">
    <source>
        <dbReference type="SAM" id="SignalP"/>
    </source>
</evidence>
<feature type="domain" description="Peptidase M4" evidence="10">
    <location>
        <begin position="324"/>
        <end position="366"/>
    </location>
</feature>
<evidence type="ECO:0000256" key="4">
    <source>
        <dbReference type="ARBA" id="ARBA00022729"/>
    </source>
</evidence>
<comment type="caution">
    <text evidence="13">The sequence shown here is derived from an EMBL/GenBank/DDBJ whole genome shotgun (WGS) entry which is preliminary data.</text>
</comment>
<dbReference type="InterPro" id="IPR001570">
    <property type="entry name" value="Peptidase_M4_C_domain"/>
</dbReference>
<dbReference type="InterPro" id="IPR050728">
    <property type="entry name" value="Zinc_Metalloprotease_M4"/>
</dbReference>
<dbReference type="Gene3D" id="1.10.390.10">
    <property type="entry name" value="Neutral Protease Domain 2"/>
    <property type="match status" value="1"/>
</dbReference>
<feature type="region of interest" description="Disordered" evidence="8">
    <location>
        <begin position="900"/>
        <end position="929"/>
    </location>
</feature>
<evidence type="ECO:0000256" key="2">
    <source>
        <dbReference type="ARBA" id="ARBA00022670"/>
    </source>
</evidence>
<evidence type="ECO:0000259" key="11">
    <source>
        <dbReference type="Pfam" id="PF02868"/>
    </source>
</evidence>
<keyword evidence="5" id="KW-0378">Hydrolase</keyword>
<evidence type="ECO:0000313" key="14">
    <source>
        <dbReference type="Proteomes" id="UP001499882"/>
    </source>
</evidence>
<sequence>MPRDNGLARLLAVTLAAGALVAVTPAPSDAADPVDQALARLDQDADRPLTIRASGDGTAEFVGVPARADVDNPAVRASMSPAAAAAAHVARYGAAFGTAESGTTLARTDVSETSTGDVVRYQQRVDGVPVLGGQVVVSMGSGNELSSILAETSDATSVAGATVTEDEALDAARAAFVKRNGAGDLTVESDGRWLLDAGLIGGDPAQADRTVWRVHVSRGVDQRRQILVDDRTGGILMDTDEIAHADRVVCDNGNVRRANDIACTAGFARVEGGPTAGADVNTAYDLSGVVSDFYQQVGGTDLTEVLGINVGGVKKLASTVRWCYTDVETSCPYNNAFWNGSQMYYGQGYAGADDVVGHEITHGFTERNSGLFYWGQSGAMNESISDIIGEIVDHRHGVESDADWNLGEDIPGYPTGLRNMKDPTLKGDPDKTSSTHYVQDSYTYPDNDGVHTNSGVGNKTAYLISQGGSFNGQTMTGIDSGDTALTKSAKLWLLVDQTLTSGSDYADEAAVLDQSCQALLAAGTAGFTAADCIEVHKATLATELRQTPTNNPQPADAEATCPTGVKRVLFDSETGVAATKLTSTSWSRDGAIAHTGPDSWSVADASTTRTMSLAMSAGVTLPAGQASYLHFQQWRALDWEPGAFYDAGTVEVDDTGDAAPAADAAGLPWVNGPTDVIDKTYGTPTTATVGFGGDSRGFVASRADLSSYAGKTVKAQFTLSTDSSVGLVGWALDDITVYTCDILVVNSALPIISGTPRVDSPLTASPGAWTPAGQVAFAFQWLRNAAPIAGATSTTYTPTASDVGAALAVQVTGTRPGSNPSTAVSAPTAAAAAGTLVKGKPTIKGKARVGSVLAAKPGTWGPAGVSVKLQWLRNGKPIKKATKAKYKLVARDKGKKISVRVTGSKSGYQTASATSKATGKVKAKPKKRQ</sequence>
<dbReference type="Proteomes" id="UP001499882">
    <property type="component" value="Unassembled WGS sequence"/>
</dbReference>
<keyword evidence="2" id="KW-0645">Protease</keyword>
<dbReference type="PANTHER" id="PTHR33794:SF1">
    <property type="entry name" value="BACILLOLYSIN"/>
    <property type="match status" value="1"/>
</dbReference>
<evidence type="ECO:0000256" key="1">
    <source>
        <dbReference type="ARBA" id="ARBA00009388"/>
    </source>
</evidence>
<proteinExistence type="inferred from homology"/>
<comment type="similarity">
    <text evidence="1">Belongs to the peptidase M4 family.</text>
</comment>
<dbReference type="RefSeq" id="WP_345528739.1">
    <property type="nucleotide sequence ID" value="NZ_BAABKN010000026.1"/>
</dbReference>
<evidence type="ECO:0000256" key="3">
    <source>
        <dbReference type="ARBA" id="ARBA00022723"/>
    </source>
</evidence>
<dbReference type="EMBL" id="BAABKN010000026">
    <property type="protein sequence ID" value="GAA4750859.1"/>
    <property type="molecule type" value="Genomic_DNA"/>
</dbReference>
<dbReference type="InterPro" id="IPR011096">
    <property type="entry name" value="FTP_domain"/>
</dbReference>
<keyword evidence="4 9" id="KW-0732">Signal</keyword>
<accession>A0ABP8ZB33</accession>
<reference evidence="14" key="1">
    <citation type="journal article" date="2019" name="Int. J. Syst. Evol. Microbiol.">
        <title>The Global Catalogue of Microorganisms (GCM) 10K type strain sequencing project: providing services to taxonomists for standard genome sequencing and annotation.</title>
        <authorList>
            <consortium name="The Broad Institute Genomics Platform"/>
            <consortium name="The Broad Institute Genome Sequencing Center for Infectious Disease"/>
            <person name="Wu L."/>
            <person name="Ma J."/>
        </authorList>
    </citation>
    <scope>NUCLEOTIDE SEQUENCE [LARGE SCALE GENOMIC DNA]</scope>
    <source>
        <strain evidence="14">JCM 18532</strain>
    </source>
</reference>
<evidence type="ECO:0000256" key="6">
    <source>
        <dbReference type="ARBA" id="ARBA00022833"/>
    </source>
</evidence>
<dbReference type="Gene3D" id="2.60.40.2700">
    <property type="match status" value="2"/>
</dbReference>
<evidence type="ECO:0000256" key="5">
    <source>
        <dbReference type="ARBA" id="ARBA00022801"/>
    </source>
</evidence>
<dbReference type="PRINTS" id="PR00730">
    <property type="entry name" value="THERMOLYSIN"/>
</dbReference>
<dbReference type="SUPFAM" id="SSF55486">
    <property type="entry name" value="Metalloproteases ('zincins'), catalytic domain"/>
    <property type="match status" value="1"/>
</dbReference>
<keyword evidence="3" id="KW-0479">Metal-binding</keyword>
<evidence type="ECO:0000256" key="8">
    <source>
        <dbReference type="SAM" id="MobiDB-lite"/>
    </source>
</evidence>
<gene>
    <name evidence="13" type="ORF">GCM10023350_40080</name>
</gene>
<dbReference type="Gene3D" id="3.10.170.10">
    <property type="match status" value="1"/>
</dbReference>
<dbReference type="Pfam" id="PF20773">
    <property type="entry name" value="InhA-like_MAM"/>
    <property type="match status" value="1"/>
</dbReference>